<keyword evidence="2" id="KW-1185">Reference proteome</keyword>
<comment type="caution">
    <text evidence="1">The sequence shown here is derived from an EMBL/GenBank/DDBJ whole genome shotgun (WGS) entry which is preliminary data.</text>
</comment>
<reference evidence="1 2" key="1">
    <citation type="submission" date="2019-08" db="EMBL/GenBank/DDBJ databases">
        <authorList>
            <person name="Dong K."/>
        </authorList>
    </citation>
    <scope>NUCLEOTIDE SEQUENCE [LARGE SCALE GENOMIC DNA]</scope>
    <source>
        <strain evidence="1 2">JCM14558</strain>
    </source>
</reference>
<name>A0A5C8I2U8_9MICO</name>
<dbReference type="EMBL" id="VRSV01000001">
    <property type="protein sequence ID" value="TXK12354.1"/>
    <property type="molecule type" value="Genomic_DNA"/>
</dbReference>
<protein>
    <submittedName>
        <fullName evidence="1">DUF4188 domain-containing protein</fullName>
    </submittedName>
</protein>
<dbReference type="OrthoDB" id="7566033at2"/>
<dbReference type="Pfam" id="PF13826">
    <property type="entry name" value="Monooxy_af470-like"/>
    <property type="match status" value="1"/>
</dbReference>
<gene>
    <name evidence="1" type="ORF">FVP77_02420</name>
</gene>
<accession>A0A5C8I2U8</accession>
<evidence type="ECO:0000313" key="1">
    <source>
        <dbReference type="EMBL" id="TXK12354.1"/>
    </source>
</evidence>
<dbReference type="RefSeq" id="WP_147893085.1">
    <property type="nucleotide sequence ID" value="NZ_BAAANR010000001.1"/>
</dbReference>
<sequence>MTVEQGRRTPDHDGELVVFLIGMTLNRPWRVDAWWPAFMAMPRMLAELASDADSGLMGYRMTMGRGGPLLVQYWSSVEKLYSYASDREAAHRPAWADFNRRARKVPGAVGVWHETYVVERAESMYVDSPVRGLAAATSSVPIGRGRDRAQDRLGRG</sequence>
<organism evidence="1 2">
    <name type="scientific">Microbacterium hatanonis</name>
    <dbReference type="NCBI Taxonomy" id="404366"/>
    <lineage>
        <taxon>Bacteria</taxon>
        <taxon>Bacillati</taxon>
        <taxon>Actinomycetota</taxon>
        <taxon>Actinomycetes</taxon>
        <taxon>Micrococcales</taxon>
        <taxon>Microbacteriaceae</taxon>
        <taxon>Microbacterium</taxon>
    </lineage>
</organism>
<proteinExistence type="predicted"/>
<dbReference type="AlphaFoldDB" id="A0A5C8I2U8"/>
<evidence type="ECO:0000313" key="2">
    <source>
        <dbReference type="Proteomes" id="UP000321034"/>
    </source>
</evidence>
<dbReference type="InterPro" id="IPR025444">
    <property type="entry name" value="Monooxy_af470"/>
</dbReference>
<dbReference type="Proteomes" id="UP000321034">
    <property type="component" value="Unassembled WGS sequence"/>
</dbReference>